<dbReference type="KEGG" id="dps:DP0405"/>
<gene>
    <name evidence="1" type="ordered locus">DP0405</name>
</gene>
<dbReference type="HOGENOM" id="CLU_2537123_0_0_7"/>
<protein>
    <submittedName>
        <fullName evidence="1">Uncharacterized protein</fullName>
    </submittedName>
</protein>
<reference evidence="2" key="1">
    <citation type="journal article" date="2004" name="Environ. Microbiol.">
        <title>The genome of Desulfotalea psychrophila, a sulfate-reducing bacterium from permanently cold Arctic sediments.</title>
        <authorList>
            <person name="Rabus R."/>
            <person name="Ruepp A."/>
            <person name="Frickey T."/>
            <person name="Rattei T."/>
            <person name="Fartmann B."/>
            <person name="Stark M."/>
            <person name="Bauer M."/>
            <person name="Zibat A."/>
            <person name="Lombardot T."/>
            <person name="Becker I."/>
            <person name="Amann J."/>
            <person name="Gellner K."/>
            <person name="Teeling H."/>
            <person name="Leuschner W.D."/>
            <person name="Gloeckner F.-O."/>
            <person name="Lupas A.N."/>
            <person name="Amann R."/>
            <person name="Klenk H.-P."/>
        </authorList>
    </citation>
    <scope>NUCLEOTIDE SEQUENCE [LARGE SCALE GENOMIC DNA]</scope>
    <source>
        <strain evidence="2">DSM 12343 / LSv54</strain>
    </source>
</reference>
<evidence type="ECO:0000313" key="2">
    <source>
        <dbReference type="Proteomes" id="UP000000602"/>
    </source>
</evidence>
<proteinExistence type="predicted"/>
<evidence type="ECO:0000313" key="1">
    <source>
        <dbReference type="EMBL" id="CAG35134.1"/>
    </source>
</evidence>
<dbReference type="Proteomes" id="UP000000602">
    <property type="component" value="Chromosome"/>
</dbReference>
<keyword evidence="2" id="KW-1185">Reference proteome</keyword>
<organism evidence="1 2">
    <name type="scientific">Desulfotalea psychrophila (strain LSv54 / DSM 12343)</name>
    <dbReference type="NCBI Taxonomy" id="177439"/>
    <lineage>
        <taxon>Bacteria</taxon>
        <taxon>Pseudomonadati</taxon>
        <taxon>Thermodesulfobacteriota</taxon>
        <taxon>Desulfobulbia</taxon>
        <taxon>Desulfobulbales</taxon>
        <taxon>Desulfocapsaceae</taxon>
        <taxon>Desulfotalea</taxon>
    </lineage>
</organism>
<dbReference type="AlphaFoldDB" id="Q6AR90"/>
<name>Q6AR90_DESPS</name>
<dbReference type="STRING" id="177439.DP0405"/>
<sequence length="83" mass="9962">MQQILVHEDRYVVSLFLGELAVIFCFPLNKPWTEVQDRKPHLQLTHFSNFNLLYLLYQSIINFSELQQKCCRLAKLHTHKNFL</sequence>
<dbReference type="EMBL" id="CR522870">
    <property type="protein sequence ID" value="CAG35134.1"/>
    <property type="molecule type" value="Genomic_DNA"/>
</dbReference>
<accession>Q6AR90</accession>